<name>A0A930FRA7_9FIRM</name>
<comment type="caution">
    <text evidence="2">The sequence shown here is derived from an EMBL/GenBank/DDBJ whole genome shotgun (WGS) entry which is preliminary data.</text>
</comment>
<reference evidence="2" key="1">
    <citation type="submission" date="2020-04" db="EMBL/GenBank/DDBJ databases">
        <title>Deep metagenomics examines the oral microbiome during advanced dental caries in children, revealing novel taxa and co-occurrences with host molecules.</title>
        <authorList>
            <person name="Baker J.L."/>
            <person name="Morton J.T."/>
            <person name="Dinis M."/>
            <person name="Alvarez R."/>
            <person name="Tran N.C."/>
            <person name="Knight R."/>
            <person name="Edlund A."/>
        </authorList>
    </citation>
    <scope>NUCLEOTIDE SEQUENCE</scope>
    <source>
        <strain evidence="2">JCVI_32_bin.14</strain>
    </source>
</reference>
<accession>A0A930FRA7</accession>
<feature type="chain" id="PRO_5038445918" evidence="1">
    <location>
        <begin position="22"/>
        <end position="69"/>
    </location>
</feature>
<proteinExistence type="predicted"/>
<dbReference type="EMBL" id="JABZMK010000033">
    <property type="protein sequence ID" value="MBF1129557.1"/>
    <property type="molecule type" value="Genomic_DNA"/>
</dbReference>
<dbReference type="RefSeq" id="WP_007070244.1">
    <property type="nucleotide sequence ID" value="NZ_CATZUD010000020.1"/>
</dbReference>
<protein>
    <submittedName>
        <fullName evidence="2">Uncharacterized protein</fullName>
    </submittedName>
</protein>
<dbReference type="Proteomes" id="UP000757890">
    <property type="component" value="Unassembled WGS sequence"/>
</dbReference>
<sequence>MWKKTILAAALLAGGVVGGFAAYDGGDNPPQDENVQLCPIGENGERGVCGVPERSGDDREACRGPHCNR</sequence>
<feature type="signal peptide" evidence="1">
    <location>
        <begin position="1"/>
        <end position="21"/>
    </location>
</feature>
<evidence type="ECO:0000313" key="3">
    <source>
        <dbReference type="Proteomes" id="UP000757890"/>
    </source>
</evidence>
<dbReference type="AlphaFoldDB" id="A0A930FRA7"/>
<evidence type="ECO:0000313" key="2">
    <source>
        <dbReference type="EMBL" id="MBF1129557.1"/>
    </source>
</evidence>
<dbReference type="GeneID" id="78277911"/>
<evidence type="ECO:0000256" key="1">
    <source>
        <dbReference type="SAM" id="SignalP"/>
    </source>
</evidence>
<organism evidence="2 3">
    <name type="scientific">Dialister invisus</name>
    <dbReference type="NCBI Taxonomy" id="218538"/>
    <lineage>
        <taxon>Bacteria</taxon>
        <taxon>Bacillati</taxon>
        <taxon>Bacillota</taxon>
        <taxon>Negativicutes</taxon>
        <taxon>Veillonellales</taxon>
        <taxon>Veillonellaceae</taxon>
        <taxon>Dialister</taxon>
    </lineage>
</organism>
<gene>
    <name evidence="2" type="ORF">HXL70_05870</name>
</gene>
<keyword evidence="1" id="KW-0732">Signal</keyword>